<organism evidence="2 3">
    <name type="scientific">Ottowia flava</name>
    <dbReference type="NCBI Taxonomy" id="2675430"/>
    <lineage>
        <taxon>Bacteria</taxon>
        <taxon>Pseudomonadati</taxon>
        <taxon>Pseudomonadota</taxon>
        <taxon>Betaproteobacteria</taxon>
        <taxon>Burkholderiales</taxon>
        <taxon>Comamonadaceae</taxon>
        <taxon>Ottowia</taxon>
    </lineage>
</organism>
<name>A0ABW4KU55_9BURK</name>
<evidence type="ECO:0000259" key="1">
    <source>
        <dbReference type="Pfam" id="PF03110"/>
    </source>
</evidence>
<dbReference type="InterPro" id="IPR004333">
    <property type="entry name" value="SBP_dom"/>
</dbReference>
<reference evidence="3" key="1">
    <citation type="journal article" date="2019" name="Int. J. Syst. Evol. Microbiol.">
        <title>The Global Catalogue of Microorganisms (GCM) 10K type strain sequencing project: providing services to taxonomists for standard genome sequencing and annotation.</title>
        <authorList>
            <consortium name="The Broad Institute Genomics Platform"/>
            <consortium name="The Broad Institute Genome Sequencing Center for Infectious Disease"/>
            <person name="Wu L."/>
            <person name="Ma J."/>
        </authorList>
    </citation>
    <scope>NUCLEOTIDE SEQUENCE [LARGE SCALE GENOMIC DNA]</scope>
    <source>
        <strain evidence="3">LMG 29247</strain>
    </source>
</reference>
<evidence type="ECO:0000313" key="2">
    <source>
        <dbReference type="EMBL" id="MFD1709825.1"/>
    </source>
</evidence>
<accession>A0ABW4KU55</accession>
<dbReference type="RefSeq" id="WP_187265746.1">
    <property type="nucleotide sequence ID" value="NZ_JBHUEJ010000011.1"/>
</dbReference>
<evidence type="ECO:0000313" key="3">
    <source>
        <dbReference type="Proteomes" id="UP001597304"/>
    </source>
</evidence>
<proteinExistence type="predicted"/>
<feature type="domain" description="SBP-type" evidence="1">
    <location>
        <begin position="4"/>
        <end position="64"/>
    </location>
</feature>
<comment type="caution">
    <text evidence="2">The sequence shown here is derived from an EMBL/GenBank/DDBJ whole genome shotgun (WGS) entry which is preliminary data.</text>
</comment>
<gene>
    <name evidence="2" type="ORF">ACFSF0_04355</name>
</gene>
<protein>
    <recommendedName>
        <fullName evidence="1">SBP-type domain-containing protein</fullName>
    </recommendedName>
</protein>
<dbReference type="Pfam" id="PF03110">
    <property type="entry name" value="SBP"/>
    <property type="match status" value="1"/>
</dbReference>
<sequence>MNVYWPKTRIIKSHGNAFTAHLGATPQETRTCQQCGETKTLAGFVGTRMVCRRCRNKRQEELRAKARAPHMGVYSKA</sequence>
<dbReference type="Proteomes" id="UP001597304">
    <property type="component" value="Unassembled WGS sequence"/>
</dbReference>
<keyword evidence="3" id="KW-1185">Reference proteome</keyword>
<dbReference type="InterPro" id="IPR036893">
    <property type="entry name" value="SBP_sf"/>
</dbReference>
<dbReference type="EMBL" id="JBHUEJ010000011">
    <property type="protein sequence ID" value="MFD1709825.1"/>
    <property type="molecule type" value="Genomic_DNA"/>
</dbReference>
<dbReference type="SUPFAM" id="SSF103612">
    <property type="entry name" value="SBT domain"/>
    <property type="match status" value="1"/>
</dbReference>